<feature type="non-terminal residue" evidence="1">
    <location>
        <position position="240"/>
    </location>
</feature>
<name>X0XWH5_9ZZZZ</name>
<dbReference type="AlphaFoldDB" id="X0XWH5"/>
<comment type="caution">
    <text evidence="1">The sequence shown here is derived from an EMBL/GenBank/DDBJ whole genome shotgun (WGS) entry which is preliminary data.</text>
</comment>
<proteinExistence type="predicted"/>
<evidence type="ECO:0000313" key="1">
    <source>
        <dbReference type="EMBL" id="GAG39557.1"/>
    </source>
</evidence>
<accession>X0XWH5</accession>
<gene>
    <name evidence="1" type="ORF">S01H1_72978</name>
</gene>
<dbReference type="EMBL" id="BARS01048731">
    <property type="protein sequence ID" value="GAG39557.1"/>
    <property type="molecule type" value="Genomic_DNA"/>
</dbReference>
<sequence length="240" mass="27399">MDGDGWWARRFSSGVYCTSSKKLAADVQEIALKLGYAAIVRSLKPTGEKILNGKKAVFKNGTYQVCFHKSSHPYYILMKSKNVKEIDYDGKVFCLEVPNHILITRRGGKVSYQSNSTAMFQMRVAQSRLMIPIVNMLTYYINKEIIQDEFGFSDVHLVMHMRVYEDEDPESRAIERLVRCGVKSINQVCAEKGWNPPKDGGDRRFIIVGKRIIFVDELKNMKGDIEVEPPLKGRDNDGHK</sequence>
<dbReference type="Gene3D" id="3.10.28.10">
    <property type="entry name" value="Homing endonucleases"/>
    <property type="match status" value="1"/>
</dbReference>
<dbReference type="InterPro" id="IPR027434">
    <property type="entry name" value="Homing_endonucl"/>
</dbReference>
<organism evidence="1">
    <name type="scientific">marine sediment metagenome</name>
    <dbReference type="NCBI Taxonomy" id="412755"/>
    <lineage>
        <taxon>unclassified sequences</taxon>
        <taxon>metagenomes</taxon>
        <taxon>ecological metagenomes</taxon>
    </lineage>
</organism>
<reference evidence="1" key="1">
    <citation type="journal article" date="2014" name="Front. Microbiol.">
        <title>High frequency of phylogenetically diverse reductive dehalogenase-homologous genes in deep subseafloor sedimentary metagenomes.</title>
        <authorList>
            <person name="Kawai M."/>
            <person name="Futagami T."/>
            <person name="Toyoda A."/>
            <person name="Takaki Y."/>
            <person name="Nishi S."/>
            <person name="Hori S."/>
            <person name="Arai W."/>
            <person name="Tsubouchi T."/>
            <person name="Morono Y."/>
            <person name="Uchiyama I."/>
            <person name="Ito T."/>
            <person name="Fujiyama A."/>
            <person name="Inagaki F."/>
            <person name="Takami H."/>
        </authorList>
    </citation>
    <scope>NUCLEOTIDE SEQUENCE</scope>
    <source>
        <strain evidence="1">Expedition CK06-06</strain>
    </source>
</reference>
<protein>
    <submittedName>
        <fullName evidence="1">Uncharacterized protein</fullName>
    </submittedName>
</protein>